<evidence type="ECO:0000313" key="6">
    <source>
        <dbReference type="EMBL" id="RAI92294.1"/>
    </source>
</evidence>
<dbReference type="Proteomes" id="UP000249610">
    <property type="component" value="Unassembled WGS sequence"/>
</dbReference>
<dbReference type="SUPFAM" id="SSF46689">
    <property type="entry name" value="Homeodomain-like"/>
    <property type="match status" value="1"/>
</dbReference>
<evidence type="ECO:0000259" key="5">
    <source>
        <dbReference type="PROSITE" id="PS01124"/>
    </source>
</evidence>
<gene>
    <name evidence="6" type="ORF">LV83_01524</name>
</gene>
<evidence type="ECO:0000256" key="1">
    <source>
        <dbReference type="ARBA" id="ARBA00023015"/>
    </source>
</evidence>
<evidence type="ECO:0000313" key="7">
    <source>
        <dbReference type="Proteomes" id="UP000249610"/>
    </source>
</evidence>
<dbReference type="AlphaFoldDB" id="A0A327PLY0"/>
<proteinExistence type="predicted"/>
<feature type="compositionally biased region" description="Polar residues" evidence="4">
    <location>
        <begin position="10"/>
        <end position="20"/>
    </location>
</feature>
<evidence type="ECO:0000256" key="2">
    <source>
        <dbReference type="ARBA" id="ARBA00023125"/>
    </source>
</evidence>
<dbReference type="Gene3D" id="1.10.10.60">
    <property type="entry name" value="Homeodomain-like"/>
    <property type="match status" value="1"/>
</dbReference>
<name>A0A327PLY0_9BACT</name>
<dbReference type="RefSeq" id="WP_111610912.1">
    <property type="nucleotide sequence ID" value="NZ_QLLK01000003.1"/>
</dbReference>
<dbReference type="InterPro" id="IPR009057">
    <property type="entry name" value="Homeodomain-like_sf"/>
</dbReference>
<dbReference type="PROSITE" id="PS01124">
    <property type="entry name" value="HTH_ARAC_FAMILY_2"/>
    <property type="match status" value="1"/>
</dbReference>
<protein>
    <submittedName>
        <fullName evidence="6">AraC-like DNA-binding protein</fullName>
    </submittedName>
</protein>
<evidence type="ECO:0000256" key="3">
    <source>
        <dbReference type="ARBA" id="ARBA00023163"/>
    </source>
</evidence>
<accession>A0A327PLY0</accession>
<dbReference type="EMBL" id="QLLK01000003">
    <property type="protein sequence ID" value="RAI92294.1"/>
    <property type="molecule type" value="Genomic_DNA"/>
</dbReference>
<dbReference type="PANTHER" id="PTHR43280:SF29">
    <property type="entry name" value="ARAC-FAMILY TRANSCRIPTIONAL REGULATOR"/>
    <property type="match status" value="1"/>
</dbReference>
<feature type="region of interest" description="Disordered" evidence="4">
    <location>
        <begin position="1"/>
        <end position="20"/>
    </location>
</feature>
<reference evidence="6 7" key="1">
    <citation type="submission" date="2018-06" db="EMBL/GenBank/DDBJ databases">
        <title>Genomic Encyclopedia of Archaeal and Bacterial Type Strains, Phase II (KMG-II): from individual species to whole genera.</title>
        <authorList>
            <person name="Goeker M."/>
        </authorList>
    </citation>
    <scope>NUCLEOTIDE SEQUENCE [LARGE SCALE GENOMIC DNA]</scope>
    <source>
        <strain evidence="6 7">DSM 23446</strain>
    </source>
</reference>
<organism evidence="6 7">
    <name type="scientific">Algoriphagus yeomjeoni</name>
    <dbReference type="NCBI Taxonomy" id="291403"/>
    <lineage>
        <taxon>Bacteria</taxon>
        <taxon>Pseudomonadati</taxon>
        <taxon>Bacteroidota</taxon>
        <taxon>Cytophagia</taxon>
        <taxon>Cytophagales</taxon>
        <taxon>Cyclobacteriaceae</taxon>
        <taxon>Algoriphagus</taxon>
    </lineage>
</organism>
<dbReference type="Pfam" id="PF12833">
    <property type="entry name" value="HTH_18"/>
    <property type="match status" value="1"/>
</dbReference>
<comment type="caution">
    <text evidence="6">The sequence shown here is derived from an EMBL/GenBank/DDBJ whole genome shotgun (WGS) entry which is preliminary data.</text>
</comment>
<keyword evidence="7" id="KW-1185">Reference proteome</keyword>
<evidence type="ECO:0000256" key="4">
    <source>
        <dbReference type="SAM" id="MobiDB-lite"/>
    </source>
</evidence>
<dbReference type="InterPro" id="IPR018060">
    <property type="entry name" value="HTH_AraC"/>
</dbReference>
<feature type="domain" description="HTH araC/xylS-type" evidence="5">
    <location>
        <begin position="38"/>
        <end position="142"/>
    </location>
</feature>
<dbReference type="GO" id="GO:0003700">
    <property type="term" value="F:DNA-binding transcription factor activity"/>
    <property type="evidence" value="ECO:0007669"/>
    <property type="project" value="InterPro"/>
</dbReference>
<keyword evidence="1" id="KW-0805">Transcription regulation</keyword>
<keyword evidence="2 6" id="KW-0238">DNA-binding</keyword>
<keyword evidence="3" id="KW-0804">Transcription</keyword>
<sequence length="148" mass="17661">MSRNEKSNIRPDSQSETLRSQGKFAFSRDEQLDETVREQILKLFEKEQIFKVQNLTVGNLSKKLGISVRELPKYFKYFFETDFKSFLNDYRVCLAKEMIEEGYLDVYTLEALGGWCGFSSRTTFFNAFKKKYYKSPRDFWRAFQENEV</sequence>
<dbReference type="PANTHER" id="PTHR43280">
    <property type="entry name" value="ARAC-FAMILY TRANSCRIPTIONAL REGULATOR"/>
    <property type="match status" value="1"/>
</dbReference>
<dbReference type="SMART" id="SM00342">
    <property type="entry name" value="HTH_ARAC"/>
    <property type="match status" value="1"/>
</dbReference>
<dbReference type="GO" id="GO:0043565">
    <property type="term" value="F:sequence-specific DNA binding"/>
    <property type="evidence" value="ECO:0007669"/>
    <property type="project" value="InterPro"/>
</dbReference>
<dbReference type="OrthoDB" id="704028at2"/>